<dbReference type="EMBL" id="SEOL01000001">
    <property type="protein sequence ID" value="MBL0848561.1"/>
    <property type="molecule type" value="Genomic_DNA"/>
</dbReference>
<dbReference type="GO" id="GO:0005886">
    <property type="term" value="C:plasma membrane"/>
    <property type="evidence" value="ECO:0007669"/>
    <property type="project" value="UniProtKB-SubCell"/>
</dbReference>
<dbReference type="InterPro" id="IPR025405">
    <property type="entry name" value="DUF4131"/>
</dbReference>
<evidence type="ECO:0000256" key="1">
    <source>
        <dbReference type="ARBA" id="ARBA00004651"/>
    </source>
</evidence>
<dbReference type="NCBIfam" id="TIGR00360">
    <property type="entry name" value="ComEC_N-term"/>
    <property type="match status" value="1"/>
</dbReference>
<evidence type="ECO:0000313" key="10">
    <source>
        <dbReference type="Proteomes" id="UP000736856"/>
    </source>
</evidence>
<dbReference type="PANTHER" id="PTHR30619:SF1">
    <property type="entry name" value="RECOMBINATION PROTEIN 2"/>
    <property type="match status" value="1"/>
</dbReference>
<dbReference type="PANTHER" id="PTHR30619">
    <property type="entry name" value="DNA INTERNALIZATION/COMPETENCE PROTEIN COMEC/REC2"/>
    <property type="match status" value="1"/>
</dbReference>
<dbReference type="Proteomes" id="UP000736856">
    <property type="component" value="Unassembled WGS sequence"/>
</dbReference>
<feature type="transmembrane region" description="Helical" evidence="6">
    <location>
        <begin position="280"/>
        <end position="301"/>
    </location>
</feature>
<reference evidence="9" key="1">
    <citation type="submission" date="2019-02" db="EMBL/GenBank/DDBJ databases">
        <title>A novel Candidatus Liberibacter species associated with the New Zealand native fuchsia psyllid, Ctenarytaina fuchsiae.</title>
        <authorList>
            <person name="Thompson S.M."/>
            <person name="Jorgensen N."/>
            <person name="David C."/>
            <person name="Bulman S.R."/>
            <person name="Smith G.R."/>
        </authorList>
    </citation>
    <scope>NUCLEOTIDE SEQUENCE</scope>
    <source>
        <strain evidence="9">Oxford</strain>
    </source>
</reference>
<keyword evidence="5 6" id="KW-0472">Membrane</keyword>
<keyword evidence="3 6" id="KW-0812">Transmembrane</keyword>
<feature type="transmembrane region" description="Helical" evidence="6">
    <location>
        <begin position="322"/>
        <end position="337"/>
    </location>
</feature>
<dbReference type="AlphaFoldDB" id="A0A937DIP7"/>
<evidence type="ECO:0000259" key="7">
    <source>
        <dbReference type="Pfam" id="PF03772"/>
    </source>
</evidence>
<gene>
    <name evidence="9" type="ORF">EU981_00430</name>
</gene>
<protein>
    <submittedName>
        <fullName evidence="9">ComEC family competence protein</fullName>
    </submittedName>
</protein>
<dbReference type="InterPro" id="IPR052159">
    <property type="entry name" value="Competence_DNA_uptake"/>
</dbReference>
<dbReference type="Pfam" id="PF03772">
    <property type="entry name" value="Competence"/>
    <property type="match status" value="1"/>
</dbReference>
<feature type="domain" description="DUF4131" evidence="8">
    <location>
        <begin position="61"/>
        <end position="211"/>
    </location>
</feature>
<name>A0A937DIP7_9HYPH</name>
<dbReference type="InterPro" id="IPR004477">
    <property type="entry name" value="ComEC_N"/>
</dbReference>
<organism evidence="9 10">
    <name type="scientific">Candidatus Liberibacter ctenarytainae</name>
    <dbReference type="NCBI Taxonomy" id="2020335"/>
    <lineage>
        <taxon>Bacteria</taxon>
        <taxon>Pseudomonadati</taxon>
        <taxon>Pseudomonadota</taxon>
        <taxon>Alphaproteobacteria</taxon>
        <taxon>Hyphomicrobiales</taxon>
        <taxon>Rhizobiaceae</taxon>
        <taxon>Liberibacter</taxon>
    </lineage>
</organism>
<feature type="transmembrane region" description="Helical" evidence="6">
    <location>
        <begin position="552"/>
        <end position="571"/>
    </location>
</feature>
<feature type="transmembrane region" description="Helical" evidence="6">
    <location>
        <begin position="527"/>
        <end position="545"/>
    </location>
</feature>
<feature type="transmembrane region" description="Helical" evidence="6">
    <location>
        <begin position="35"/>
        <end position="52"/>
    </location>
</feature>
<dbReference type="Pfam" id="PF13567">
    <property type="entry name" value="DUF4131"/>
    <property type="match status" value="1"/>
</dbReference>
<evidence type="ECO:0000313" key="9">
    <source>
        <dbReference type="EMBL" id="MBL0848561.1"/>
    </source>
</evidence>
<accession>A0A937DIP7</accession>
<evidence type="ECO:0000259" key="8">
    <source>
        <dbReference type="Pfam" id="PF13567"/>
    </source>
</evidence>
<keyword evidence="4 6" id="KW-1133">Transmembrane helix</keyword>
<comment type="subcellular location">
    <subcellularLocation>
        <location evidence="1">Cell membrane</location>
        <topology evidence="1">Multi-pass membrane protein</topology>
    </subcellularLocation>
</comment>
<feature type="transmembrane region" description="Helical" evidence="6">
    <location>
        <begin position="429"/>
        <end position="453"/>
    </location>
</feature>
<evidence type="ECO:0000256" key="6">
    <source>
        <dbReference type="SAM" id="Phobius"/>
    </source>
</evidence>
<evidence type="ECO:0000256" key="2">
    <source>
        <dbReference type="ARBA" id="ARBA00022475"/>
    </source>
</evidence>
<comment type="caution">
    <text evidence="9">The sequence shown here is derived from an EMBL/GenBank/DDBJ whole genome shotgun (WGS) entry which is preliminary data.</text>
</comment>
<evidence type="ECO:0000256" key="3">
    <source>
        <dbReference type="ARBA" id="ARBA00022692"/>
    </source>
</evidence>
<proteinExistence type="predicted"/>
<evidence type="ECO:0000256" key="5">
    <source>
        <dbReference type="ARBA" id="ARBA00023136"/>
    </source>
</evidence>
<feature type="transmembrane region" description="Helical" evidence="6">
    <location>
        <begin position="459"/>
        <end position="489"/>
    </location>
</feature>
<feature type="domain" description="ComEC/Rec2-related protein" evidence="7">
    <location>
        <begin position="260"/>
        <end position="546"/>
    </location>
</feature>
<keyword evidence="2" id="KW-1003">Cell membrane</keyword>
<feature type="transmembrane region" description="Helical" evidence="6">
    <location>
        <begin position="83"/>
        <end position="102"/>
    </location>
</feature>
<evidence type="ECO:0000256" key="4">
    <source>
        <dbReference type="ARBA" id="ARBA00022989"/>
    </source>
</evidence>
<feature type="transmembrane region" description="Helical" evidence="6">
    <location>
        <begin position="367"/>
        <end position="383"/>
    </location>
</feature>
<sequence length="753" mass="84157">MKIYMNPIKIFKHLNLFIAQTLNHCIQLEQEYGRFFLFIPVFLAFGAIFWFTNATETSASTILLIIIITTIISLKIQSSHPIIALIISAITCFAIGMMLAMIETTRNSTIILPDSMTTNIRGIVKWGEPLKDGKWRYLVQVIESHHHYSDLFSQKVMLSVTKKHEHFVPGEIIEGIARLSPPSGPALPKLFDSRFFSYYKGISASGFFYSIPRSYPMYADNNWKQPLSKIQFWLNEIRTNIGTHIRSHIPEDTGALAAALITDERRAISTETTEYLRKSGLAHIIAISGINMTIAAGLCLFGMRSIFSAFPVFAERFSIKKISALGSLLTVTAYFLISGASIPAQRAYFMTVIILFSYLIDKQIMGLRSIALTVIIIICISPSEVMNPSFQMSFAATAALIASNSILQKRPKPHPLLAMLPDKGIILTVIIRFCRIVFLTSLIGGASSALFLIKHFHCIPIYGLIANILAIPILSFVVMPAGLIAMLLMMCSLDEIPLHIMGWGLEIIINIAHKISTIGNEFCIGRMSHTLFIIAVIGFLLLIIFKTAMRHIGTAIIVCVIATFFLPSSSLSPSLLISEDGKLAAFLDHNTLSSNYLNPPYFTFSQWKSSFMAPVHNEPQIQRVNLQNLNQEILKEMLKSLKSGKFLCINKSFCVGHQNNSVVVSVLRKKESMPLMCQLSDILITTIKDITPELCHVPLLIDPEMLKQKGSLEIRIVPPSNKHERVSFIVNHSREGLSSPWHRSSNQNKVILE</sequence>